<keyword evidence="3" id="KW-1185">Reference proteome</keyword>
<name>A0A7S7NS16_PALFE</name>
<evidence type="ECO:0000256" key="1">
    <source>
        <dbReference type="SAM" id="MobiDB-lite"/>
    </source>
</evidence>
<sequence>MTTFTIDTENNITAFAEYEDALNHRIGSTEGTFASEKELAKLTSQWPIGRFVDVWNNFAGVVPFDTLKPVKKFTDRKTAATRIWKAVQALTPAPAQHAAPAAPKKAKATKEATPKEDATGPKAAREGSKKAIVLDMLRRPAGATLADIMSATGWQAHSVRGFISGGLSKKMGIKVESFKTESGARAYRVSQ</sequence>
<organism evidence="2 3">
    <name type="scientific">Paludibaculum fermentans</name>
    <dbReference type="NCBI Taxonomy" id="1473598"/>
    <lineage>
        <taxon>Bacteria</taxon>
        <taxon>Pseudomonadati</taxon>
        <taxon>Acidobacteriota</taxon>
        <taxon>Terriglobia</taxon>
        <taxon>Bryobacterales</taxon>
        <taxon>Bryobacteraceae</taxon>
        <taxon>Paludibaculum</taxon>
    </lineage>
</organism>
<feature type="region of interest" description="Disordered" evidence="1">
    <location>
        <begin position="94"/>
        <end position="126"/>
    </location>
</feature>
<dbReference type="Proteomes" id="UP000593892">
    <property type="component" value="Chromosome"/>
</dbReference>
<proteinExistence type="predicted"/>
<dbReference type="EMBL" id="CP063849">
    <property type="protein sequence ID" value="QOY88199.1"/>
    <property type="molecule type" value="Genomic_DNA"/>
</dbReference>
<dbReference type="RefSeq" id="WP_194449862.1">
    <property type="nucleotide sequence ID" value="NZ_CP063849.1"/>
</dbReference>
<dbReference type="KEGG" id="pfer:IRI77_36605"/>
<dbReference type="AlphaFoldDB" id="A0A7S7NS16"/>
<gene>
    <name evidence="2" type="ORF">IRI77_36605</name>
</gene>
<dbReference type="InterPro" id="IPR021880">
    <property type="entry name" value="DUF3489"/>
</dbReference>
<evidence type="ECO:0000313" key="3">
    <source>
        <dbReference type="Proteomes" id="UP000593892"/>
    </source>
</evidence>
<protein>
    <submittedName>
        <fullName evidence="2">DUF3489 domain-containing protein</fullName>
    </submittedName>
</protein>
<feature type="compositionally biased region" description="Low complexity" evidence="1">
    <location>
        <begin position="94"/>
        <end position="103"/>
    </location>
</feature>
<feature type="compositionally biased region" description="Basic and acidic residues" evidence="1">
    <location>
        <begin position="108"/>
        <end position="126"/>
    </location>
</feature>
<accession>A0A7S7NS16</accession>
<reference evidence="2 3" key="1">
    <citation type="submission" date="2020-10" db="EMBL/GenBank/DDBJ databases">
        <title>Complete genome sequence of Paludibaculum fermentans P105T, a facultatively anaerobic acidobacterium capable of dissimilatory Fe(III) reduction.</title>
        <authorList>
            <person name="Dedysh S.N."/>
            <person name="Beletsky A.V."/>
            <person name="Kulichevskaya I.S."/>
            <person name="Mardanov A.V."/>
            <person name="Ravin N.V."/>
        </authorList>
    </citation>
    <scope>NUCLEOTIDE SEQUENCE [LARGE SCALE GENOMIC DNA]</scope>
    <source>
        <strain evidence="2 3">P105</strain>
    </source>
</reference>
<dbReference type="Pfam" id="PF11994">
    <property type="entry name" value="DUF3489"/>
    <property type="match status" value="1"/>
</dbReference>
<evidence type="ECO:0000313" key="2">
    <source>
        <dbReference type="EMBL" id="QOY88199.1"/>
    </source>
</evidence>